<dbReference type="EMBL" id="BMPP01000001">
    <property type="protein sequence ID" value="GGK11930.1"/>
    <property type="molecule type" value="Genomic_DNA"/>
</dbReference>
<comment type="caution">
    <text evidence="1">The sequence shown here is derived from an EMBL/GenBank/DDBJ whole genome shotgun (WGS) entry which is preliminary data.</text>
</comment>
<evidence type="ECO:0000313" key="2">
    <source>
        <dbReference type="Proteomes" id="UP000647587"/>
    </source>
</evidence>
<keyword evidence="2" id="KW-1185">Reference proteome</keyword>
<sequence>MQEFAFSEFGAGRYFQLAEAAQELRLRFQQDVSRIRWSATKAEIAEVLFPGLEHRASNWLDVRLNKG</sequence>
<dbReference type="Proteomes" id="UP000647587">
    <property type="component" value="Unassembled WGS sequence"/>
</dbReference>
<organism evidence="1 2">
    <name type="scientific">Deinococcus malanensis</name>
    <dbReference type="NCBI Taxonomy" id="1706855"/>
    <lineage>
        <taxon>Bacteria</taxon>
        <taxon>Thermotogati</taxon>
        <taxon>Deinococcota</taxon>
        <taxon>Deinococci</taxon>
        <taxon>Deinococcales</taxon>
        <taxon>Deinococcaceae</taxon>
        <taxon>Deinococcus</taxon>
    </lineage>
</organism>
<proteinExistence type="predicted"/>
<evidence type="ECO:0000313" key="1">
    <source>
        <dbReference type="EMBL" id="GGK11930.1"/>
    </source>
</evidence>
<name>A0ABQ2EH57_9DEIO</name>
<reference evidence="2" key="1">
    <citation type="journal article" date="2019" name="Int. J. Syst. Evol. Microbiol.">
        <title>The Global Catalogue of Microorganisms (GCM) 10K type strain sequencing project: providing services to taxonomists for standard genome sequencing and annotation.</title>
        <authorList>
            <consortium name="The Broad Institute Genomics Platform"/>
            <consortium name="The Broad Institute Genome Sequencing Center for Infectious Disease"/>
            <person name="Wu L."/>
            <person name="Ma J."/>
        </authorList>
    </citation>
    <scope>NUCLEOTIDE SEQUENCE [LARGE SCALE GENOMIC DNA]</scope>
    <source>
        <strain evidence="2">JCM 30331</strain>
    </source>
</reference>
<gene>
    <name evidence="1" type="ORF">GCM10008955_01450</name>
</gene>
<protein>
    <submittedName>
        <fullName evidence="1">Uncharacterized protein</fullName>
    </submittedName>
</protein>
<accession>A0ABQ2EH57</accession>